<dbReference type="GO" id="GO:0022627">
    <property type="term" value="C:cytosolic small ribosomal subunit"/>
    <property type="evidence" value="ECO:0007669"/>
    <property type="project" value="TreeGrafter"/>
</dbReference>
<dbReference type="Proteomes" id="UP000645828">
    <property type="component" value="Unassembled WGS sequence"/>
</dbReference>
<evidence type="ECO:0000256" key="5">
    <source>
        <dbReference type="ARBA" id="ARBA00035407"/>
    </source>
</evidence>
<dbReference type="InterPro" id="IPR014721">
    <property type="entry name" value="Ribsml_uS5_D2-typ_fold_subgr"/>
</dbReference>
<protein>
    <recommendedName>
        <fullName evidence="4">Small ribosomal subunit protein uS5</fullName>
    </recommendedName>
    <alternativeName>
        <fullName evidence="5">40S ribosomal protein S2</fullName>
    </alternativeName>
</protein>
<dbReference type="Pfam" id="PF03719">
    <property type="entry name" value="Ribosomal_S5_C"/>
    <property type="match status" value="1"/>
</dbReference>
<evidence type="ECO:0000259" key="9">
    <source>
        <dbReference type="PROSITE" id="PS50881"/>
    </source>
</evidence>
<dbReference type="Gene3D" id="3.30.160.20">
    <property type="match status" value="1"/>
</dbReference>
<dbReference type="FunFam" id="3.30.160.20:FF:000133">
    <property type="entry name" value="40S ribosomal protein S2"/>
    <property type="match status" value="1"/>
</dbReference>
<dbReference type="PANTHER" id="PTHR13718">
    <property type="entry name" value="RIBOSOMAL S SUBUNIT"/>
    <property type="match status" value="1"/>
</dbReference>
<name>A0A811ZAG1_NYCPR</name>
<proteinExistence type="inferred from homology"/>
<dbReference type="InterPro" id="IPR013810">
    <property type="entry name" value="Ribosomal_uS5_N"/>
</dbReference>
<comment type="subunit">
    <text evidence="6">Component of the small ribosomal subunit. Interacts with zinc finger protein ZNF277 (via zinc-finger domains); the interaction is direct; the interaction is extra-ribosomal. Interaction with ZNF277 competes with the binding of RPS2 to protein arginine methyltransferase PRMT3.</text>
</comment>
<dbReference type="SUPFAM" id="SSF54768">
    <property type="entry name" value="dsRNA-binding domain-like"/>
    <property type="match status" value="1"/>
</dbReference>
<dbReference type="InterPro" id="IPR000851">
    <property type="entry name" value="Ribosomal_uS5"/>
</dbReference>
<evidence type="ECO:0000256" key="3">
    <source>
        <dbReference type="ARBA" id="ARBA00023274"/>
    </source>
</evidence>
<gene>
    <name evidence="10" type="ORF">NYPRO_LOCUS18494</name>
</gene>
<dbReference type="InterPro" id="IPR020568">
    <property type="entry name" value="Ribosomal_Su5_D2-typ_SF"/>
</dbReference>
<comment type="caution">
    <text evidence="10">The sequence shown here is derived from an EMBL/GenBank/DDBJ whole genome shotgun (WGS) entry which is preliminary data.</text>
</comment>
<evidence type="ECO:0000256" key="8">
    <source>
        <dbReference type="RuleBase" id="RU003823"/>
    </source>
</evidence>
<dbReference type="PANTHER" id="PTHR13718:SF4">
    <property type="entry name" value="40S RIBOSOMAL PROTEIN S2"/>
    <property type="match status" value="1"/>
</dbReference>
<dbReference type="Gene3D" id="3.30.230.10">
    <property type="match status" value="1"/>
</dbReference>
<dbReference type="InterPro" id="IPR005324">
    <property type="entry name" value="Ribosomal_uS5_C"/>
</dbReference>
<dbReference type="SUPFAM" id="SSF54211">
    <property type="entry name" value="Ribosomal protein S5 domain 2-like"/>
    <property type="match status" value="1"/>
</dbReference>
<keyword evidence="2 7" id="KW-0689">Ribosomal protein</keyword>
<evidence type="ECO:0000256" key="4">
    <source>
        <dbReference type="ARBA" id="ARBA00035255"/>
    </source>
</evidence>
<reference evidence="10" key="1">
    <citation type="submission" date="2020-12" db="EMBL/GenBank/DDBJ databases">
        <authorList>
            <consortium name="Molecular Ecology Group"/>
        </authorList>
    </citation>
    <scope>NUCLEOTIDE SEQUENCE</scope>
    <source>
        <strain evidence="10">TBG_1078</strain>
    </source>
</reference>
<dbReference type="InterPro" id="IPR005711">
    <property type="entry name" value="Ribosomal_uS5_euk/arc"/>
</dbReference>
<evidence type="ECO:0000256" key="6">
    <source>
        <dbReference type="ARBA" id="ARBA00046587"/>
    </source>
</evidence>
<dbReference type="GO" id="GO:0006412">
    <property type="term" value="P:translation"/>
    <property type="evidence" value="ECO:0007669"/>
    <property type="project" value="InterPro"/>
</dbReference>
<accession>A0A811ZAG1</accession>
<feature type="domain" description="S5 DRBM" evidence="9">
    <location>
        <begin position="63"/>
        <end position="126"/>
    </location>
</feature>
<dbReference type="GO" id="GO:0003723">
    <property type="term" value="F:RNA binding"/>
    <property type="evidence" value="ECO:0007669"/>
    <property type="project" value="InterPro"/>
</dbReference>
<dbReference type="PROSITE" id="PS50881">
    <property type="entry name" value="S5_DSRBD"/>
    <property type="match status" value="1"/>
</dbReference>
<evidence type="ECO:0000256" key="1">
    <source>
        <dbReference type="ARBA" id="ARBA00008945"/>
    </source>
</evidence>
<dbReference type="EMBL" id="CAJHUB010000760">
    <property type="protein sequence ID" value="CAD7685701.1"/>
    <property type="molecule type" value="Genomic_DNA"/>
</dbReference>
<dbReference type="Pfam" id="PF00333">
    <property type="entry name" value="Ribosomal_S5"/>
    <property type="match status" value="1"/>
</dbReference>
<comment type="similarity">
    <text evidence="1 8">Belongs to the universal ribosomal protein uS5 family.</text>
</comment>
<evidence type="ECO:0000313" key="10">
    <source>
        <dbReference type="EMBL" id="CAD7685701.1"/>
    </source>
</evidence>
<organism evidence="10 11">
    <name type="scientific">Nyctereutes procyonoides</name>
    <name type="common">Raccoon dog</name>
    <name type="synonym">Canis procyonoides</name>
    <dbReference type="NCBI Taxonomy" id="34880"/>
    <lineage>
        <taxon>Eukaryota</taxon>
        <taxon>Metazoa</taxon>
        <taxon>Chordata</taxon>
        <taxon>Craniata</taxon>
        <taxon>Vertebrata</taxon>
        <taxon>Euteleostomi</taxon>
        <taxon>Mammalia</taxon>
        <taxon>Eutheria</taxon>
        <taxon>Laurasiatheria</taxon>
        <taxon>Carnivora</taxon>
        <taxon>Caniformia</taxon>
        <taxon>Canidae</taxon>
        <taxon>Nyctereutes</taxon>
    </lineage>
</organism>
<dbReference type="AlphaFoldDB" id="A0A811ZAG1"/>
<dbReference type="GO" id="GO:0003735">
    <property type="term" value="F:structural constituent of ribosome"/>
    <property type="evidence" value="ECO:0007669"/>
    <property type="project" value="UniProtKB-UniRule"/>
</dbReference>
<keyword evidence="3 7" id="KW-0687">Ribonucleoprotein</keyword>
<sequence length="320" mass="35187">MADDAKAAELTEARQREDKEWIPVTKLSRLVRDMKIKSLEKIYLLSLPNRESEIIDFFLGASLKDEVLKIWPVQNQPRAGLRTRFKALVAIEHYNGRVGLGVKCSKEVATATRGAIILAKLSIVPVWSQAVRCKVTCLCGSVLVRLIPAPRGTGIVSAPVPKKLLMMAGIDHCYPSARGCSAALGHFAKATFDAVSKTYSYLTLTPGEGRCSPSLPIRNSPTILQDTEDMPCMWEVVNKCCFPLLALLLPSDCLHPTLAPGWSRGQLYSRKWLYDPPSPPCTEELWGEPNGGPMMQPGSLEGFLEAATGHAAYFEGCEEW</sequence>
<evidence type="ECO:0000313" key="11">
    <source>
        <dbReference type="Proteomes" id="UP000645828"/>
    </source>
</evidence>
<keyword evidence="11" id="KW-1185">Reference proteome</keyword>
<evidence type="ECO:0000256" key="7">
    <source>
        <dbReference type="PROSITE-ProRule" id="PRU00268"/>
    </source>
</evidence>
<evidence type="ECO:0000256" key="2">
    <source>
        <dbReference type="ARBA" id="ARBA00022980"/>
    </source>
</evidence>
<dbReference type="NCBIfam" id="TIGR01020">
    <property type="entry name" value="uS5_euk_arch"/>
    <property type="match status" value="1"/>
</dbReference>
<dbReference type="FunFam" id="3.30.230.10:FF:000004">
    <property type="entry name" value="40S ribosomal protein S2"/>
    <property type="match status" value="1"/>
</dbReference>